<sequence length="118" mass="12792">MSIFYTPTPLPTSTQATGLATVGAAKHLKLTRGLITSTVEFPRMVIVKPATAGDARGFKLATYDDLMTYRRNVETRGRCPARGDTDRVGFWVNEQSMLMLGMGTVVAAADKVHVAFVV</sequence>
<accession>A0ABR4FU05</accession>
<dbReference type="EMBL" id="JBFTWV010000111">
    <property type="protein sequence ID" value="KAL2786743.1"/>
    <property type="molecule type" value="Genomic_DNA"/>
</dbReference>
<proteinExistence type="predicted"/>
<protein>
    <submittedName>
        <fullName evidence="1">Uncharacterized protein</fullName>
    </submittedName>
</protein>
<organism evidence="1 2">
    <name type="scientific">Aspergillus keveii</name>
    <dbReference type="NCBI Taxonomy" id="714993"/>
    <lineage>
        <taxon>Eukaryota</taxon>
        <taxon>Fungi</taxon>
        <taxon>Dikarya</taxon>
        <taxon>Ascomycota</taxon>
        <taxon>Pezizomycotina</taxon>
        <taxon>Eurotiomycetes</taxon>
        <taxon>Eurotiomycetidae</taxon>
        <taxon>Eurotiales</taxon>
        <taxon>Aspergillaceae</taxon>
        <taxon>Aspergillus</taxon>
        <taxon>Aspergillus subgen. Nidulantes</taxon>
    </lineage>
</organism>
<gene>
    <name evidence="1" type="ORF">BJX66DRAFT_341872</name>
</gene>
<reference evidence="1 2" key="1">
    <citation type="submission" date="2024-07" db="EMBL/GenBank/DDBJ databases">
        <title>Section-level genome sequencing and comparative genomics of Aspergillus sections Usti and Cavernicolus.</title>
        <authorList>
            <consortium name="Lawrence Berkeley National Laboratory"/>
            <person name="Nybo J.L."/>
            <person name="Vesth T.C."/>
            <person name="Theobald S."/>
            <person name="Frisvad J.C."/>
            <person name="Larsen T.O."/>
            <person name="Kjaerboelling I."/>
            <person name="Rothschild-Mancinelli K."/>
            <person name="Lyhne E.K."/>
            <person name="Kogle M.E."/>
            <person name="Barry K."/>
            <person name="Clum A."/>
            <person name="Na H."/>
            <person name="Ledsgaard L."/>
            <person name="Lin J."/>
            <person name="Lipzen A."/>
            <person name="Kuo A."/>
            <person name="Riley R."/>
            <person name="Mondo S."/>
            <person name="Labutti K."/>
            <person name="Haridas S."/>
            <person name="Pangalinan J."/>
            <person name="Salamov A.A."/>
            <person name="Simmons B.A."/>
            <person name="Magnuson J.K."/>
            <person name="Chen J."/>
            <person name="Drula E."/>
            <person name="Henrissat B."/>
            <person name="Wiebenga A."/>
            <person name="Lubbers R.J."/>
            <person name="Gomes A.C."/>
            <person name="Makela M.R."/>
            <person name="Stajich J."/>
            <person name="Grigoriev I.V."/>
            <person name="Mortensen U.H."/>
            <person name="De Vries R.P."/>
            <person name="Baker S.E."/>
            <person name="Andersen M.R."/>
        </authorList>
    </citation>
    <scope>NUCLEOTIDE SEQUENCE [LARGE SCALE GENOMIC DNA]</scope>
    <source>
        <strain evidence="1 2">CBS 209.92</strain>
    </source>
</reference>
<dbReference type="Proteomes" id="UP001610563">
    <property type="component" value="Unassembled WGS sequence"/>
</dbReference>
<keyword evidence="2" id="KW-1185">Reference proteome</keyword>
<evidence type="ECO:0000313" key="1">
    <source>
        <dbReference type="EMBL" id="KAL2786743.1"/>
    </source>
</evidence>
<evidence type="ECO:0000313" key="2">
    <source>
        <dbReference type="Proteomes" id="UP001610563"/>
    </source>
</evidence>
<comment type="caution">
    <text evidence="1">The sequence shown here is derived from an EMBL/GenBank/DDBJ whole genome shotgun (WGS) entry which is preliminary data.</text>
</comment>
<name>A0ABR4FU05_9EURO</name>